<reference evidence="1 2" key="1">
    <citation type="submission" date="2019-03" db="EMBL/GenBank/DDBJ databases">
        <title>Genomic Encyclopedia of Archaeal and Bacterial Type Strains, Phase II (KMG-II): from individual species to whole genera.</title>
        <authorList>
            <person name="Goeker M."/>
        </authorList>
    </citation>
    <scope>NUCLEOTIDE SEQUENCE [LARGE SCALE GENOMIC DNA]</scope>
    <source>
        <strain evidence="1 2">DSM 19034</strain>
    </source>
</reference>
<sequence length="113" mass="13004">MFKNTDSRYNMEEMKTLTQVMQVLDQRGYTIDFNLEDVSSDSPQHLLKSDPERFVIDHVYRFEGDTDPDDEAILYAVSSVDKSLMGIFVNGYGISAETVDSVVIDRLKKREEL</sequence>
<evidence type="ECO:0008006" key="3">
    <source>
        <dbReference type="Google" id="ProtNLM"/>
    </source>
</evidence>
<gene>
    <name evidence="1" type="ORF">CLV32_1939</name>
</gene>
<dbReference type="Proteomes" id="UP000295499">
    <property type="component" value="Unassembled WGS sequence"/>
</dbReference>
<evidence type="ECO:0000313" key="2">
    <source>
        <dbReference type="Proteomes" id="UP000295499"/>
    </source>
</evidence>
<organism evidence="1 2">
    <name type="scientific">Pedobacter duraquae</name>
    <dbReference type="NCBI Taxonomy" id="425511"/>
    <lineage>
        <taxon>Bacteria</taxon>
        <taxon>Pseudomonadati</taxon>
        <taxon>Bacteroidota</taxon>
        <taxon>Sphingobacteriia</taxon>
        <taxon>Sphingobacteriales</taxon>
        <taxon>Sphingobacteriaceae</taxon>
        <taxon>Pedobacter</taxon>
    </lineage>
</organism>
<protein>
    <recommendedName>
        <fullName evidence="3">Phosphoribosylpyrophosphate synthetase</fullName>
    </recommendedName>
</protein>
<dbReference type="AlphaFoldDB" id="A0A4R6ILE7"/>
<proteinExistence type="predicted"/>
<keyword evidence="2" id="KW-1185">Reference proteome</keyword>
<name>A0A4R6ILE7_9SPHI</name>
<accession>A0A4R6ILE7</accession>
<dbReference type="EMBL" id="SNWM01000002">
    <property type="protein sequence ID" value="TDO22954.1"/>
    <property type="molecule type" value="Genomic_DNA"/>
</dbReference>
<evidence type="ECO:0000313" key="1">
    <source>
        <dbReference type="EMBL" id="TDO22954.1"/>
    </source>
</evidence>
<comment type="caution">
    <text evidence="1">The sequence shown here is derived from an EMBL/GenBank/DDBJ whole genome shotgun (WGS) entry which is preliminary data.</text>
</comment>
<dbReference type="RefSeq" id="WP_243732276.1">
    <property type="nucleotide sequence ID" value="NZ_SNWM01000002.1"/>
</dbReference>